<feature type="non-terminal residue" evidence="2">
    <location>
        <position position="1"/>
    </location>
</feature>
<keyword evidence="3" id="KW-1185">Reference proteome</keyword>
<accession>A0A0D0AY65</accession>
<evidence type="ECO:0000313" key="2">
    <source>
        <dbReference type="EMBL" id="KIK55555.1"/>
    </source>
</evidence>
<dbReference type="Pfam" id="PF11790">
    <property type="entry name" value="Glyco_hydro_cc"/>
    <property type="match status" value="1"/>
</dbReference>
<gene>
    <name evidence="2" type="ORF">GYMLUDRAFT_115903</name>
</gene>
<evidence type="ECO:0000313" key="3">
    <source>
        <dbReference type="Proteomes" id="UP000053593"/>
    </source>
</evidence>
<dbReference type="Proteomes" id="UP000053593">
    <property type="component" value="Unassembled WGS sequence"/>
</dbReference>
<reference evidence="2 3" key="1">
    <citation type="submission" date="2014-04" db="EMBL/GenBank/DDBJ databases">
        <title>Evolutionary Origins and Diversification of the Mycorrhizal Mutualists.</title>
        <authorList>
            <consortium name="DOE Joint Genome Institute"/>
            <consortium name="Mycorrhizal Genomics Consortium"/>
            <person name="Kohler A."/>
            <person name="Kuo A."/>
            <person name="Nagy L.G."/>
            <person name="Floudas D."/>
            <person name="Copeland A."/>
            <person name="Barry K.W."/>
            <person name="Cichocki N."/>
            <person name="Veneault-Fourrey C."/>
            <person name="LaButti K."/>
            <person name="Lindquist E.A."/>
            <person name="Lipzen A."/>
            <person name="Lundell T."/>
            <person name="Morin E."/>
            <person name="Murat C."/>
            <person name="Riley R."/>
            <person name="Ohm R."/>
            <person name="Sun H."/>
            <person name="Tunlid A."/>
            <person name="Henrissat B."/>
            <person name="Grigoriev I.V."/>
            <person name="Hibbett D.S."/>
            <person name="Martin F."/>
        </authorList>
    </citation>
    <scope>NUCLEOTIDE SEQUENCE [LARGE SCALE GENOMIC DNA]</scope>
    <source>
        <strain evidence="2 3">FD-317 M1</strain>
    </source>
</reference>
<name>A0A0D0AY65_9AGAR</name>
<sequence>NTAISWLYNWRDTAPANLPKGIEFVPMQWGKDEVDGFQKKVRALRATYVLGFNKPKYSDQSHIPGVDAISLFKQHLTPLRSQGIKVSAPAISSALEGQAWIKAFPQQCPDCFDLIPLHWYSTGSANFLGYL</sequence>
<feature type="domain" description="Asl1-like glycosyl hydrolase catalytic" evidence="1">
    <location>
        <begin position="2"/>
        <end position="130"/>
    </location>
</feature>
<dbReference type="InterPro" id="IPR053183">
    <property type="entry name" value="ASL1"/>
</dbReference>
<dbReference type="GO" id="GO:0071966">
    <property type="term" value="P:fungal-type cell wall polysaccharide metabolic process"/>
    <property type="evidence" value="ECO:0007669"/>
    <property type="project" value="TreeGrafter"/>
</dbReference>
<dbReference type="HOGENOM" id="CLU_1932531_0_0_1"/>
<dbReference type="OrthoDB" id="43654at2759"/>
<evidence type="ECO:0000259" key="1">
    <source>
        <dbReference type="Pfam" id="PF11790"/>
    </source>
</evidence>
<dbReference type="InterPro" id="IPR024655">
    <property type="entry name" value="Asl1_glyco_hydro_catalytic"/>
</dbReference>
<feature type="non-terminal residue" evidence="2">
    <location>
        <position position="131"/>
    </location>
</feature>
<keyword evidence="2" id="KW-0378">Hydrolase</keyword>
<dbReference type="AlphaFoldDB" id="A0A0D0AY65"/>
<dbReference type="PANTHER" id="PTHR34154:SF3">
    <property type="entry name" value="ALKALI-SENSITIVE LINKAGE PROTEIN 1"/>
    <property type="match status" value="1"/>
</dbReference>
<dbReference type="GO" id="GO:0009277">
    <property type="term" value="C:fungal-type cell wall"/>
    <property type="evidence" value="ECO:0007669"/>
    <property type="project" value="TreeGrafter"/>
</dbReference>
<protein>
    <submittedName>
        <fullName evidence="2">Glycoside hydrolase family 128 protein</fullName>
    </submittedName>
</protein>
<dbReference type="PANTHER" id="PTHR34154">
    <property type="entry name" value="ALKALI-SENSITIVE LINKAGE PROTEIN 1"/>
    <property type="match status" value="1"/>
</dbReference>
<dbReference type="GO" id="GO:0016787">
    <property type="term" value="F:hydrolase activity"/>
    <property type="evidence" value="ECO:0007669"/>
    <property type="project" value="UniProtKB-KW"/>
</dbReference>
<dbReference type="EMBL" id="KN834805">
    <property type="protein sequence ID" value="KIK55555.1"/>
    <property type="molecule type" value="Genomic_DNA"/>
</dbReference>
<organism evidence="2 3">
    <name type="scientific">Collybiopsis luxurians FD-317 M1</name>
    <dbReference type="NCBI Taxonomy" id="944289"/>
    <lineage>
        <taxon>Eukaryota</taxon>
        <taxon>Fungi</taxon>
        <taxon>Dikarya</taxon>
        <taxon>Basidiomycota</taxon>
        <taxon>Agaricomycotina</taxon>
        <taxon>Agaricomycetes</taxon>
        <taxon>Agaricomycetidae</taxon>
        <taxon>Agaricales</taxon>
        <taxon>Marasmiineae</taxon>
        <taxon>Omphalotaceae</taxon>
        <taxon>Collybiopsis</taxon>
        <taxon>Collybiopsis luxurians</taxon>
    </lineage>
</organism>
<proteinExistence type="predicted"/>